<proteinExistence type="predicted"/>
<name>A0A0A8Z4T7_ARUDO</name>
<dbReference type="EMBL" id="GBRH01265207">
    <property type="protein sequence ID" value="JAD32688.1"/>
    <property type="molecule type" value="Transcribed_RNA"/>
</dbReference>
<evidence type="ECO:0000313" key="1">
    <source>
        <dbReference type="EMBL" id="JAD32688.1"/>
    </source>
</evidence>
<protein>
    <submittedName>
        <fullName evidence="1">Uncharacterized protein</fullName>
    </submittedName>
</protein>
<sequence length="17" mass="2026">MCDVSMPLFCLVWMNHV</sequence>
<accession>A0A0A8Z4T7</accession>
<organism evidence="1">
    <name type="scientific">Arundo donax</name>
    <name type="common">Giant reed</name>
    <name type="synonym">Donax arundinaceus</name>
    <dbReference type="NCBI Taxonomy" id="35708"/>
    <lineage>
        <taxon>Eukaryota</taxon>
        <taxon>Viridiplantae</taxon>
        <taxon>Streptophyta</taxon>
        <taxon>Embryophyta</taxon>
        <taxon>Tracheophyta</taxon>
        <taxon>Spermatophyta</taxon>
        <taxon>Magnoliopsida</taxon>
        <taxon>Liliopsida</taxon>
        <taxon>Poales</taxon>
        <taxon>Poaceae</taxon>
        <taxon>PACMAD clade</taxon>
        <taxon>Arundinoideae</taxon>
        <taxon>Arundineae</taxon>
        <taxon>Arundo</taxon>
    </lineage>
</organism>
<reference evidence="1" key="1">
    <citation type="submission" date="2014-09" db="EMBL/GenBank/DDBJ databases">
        <authorList>
            <person name="Magalhaes I.L.F."/>
            <person name="Oliveira U."/>
            <person name="Santos F.R."/>
            <person name="Vidigal T.H.D.A."/>
            <person name="Brescovit A.D."/>
            <person name="Santos A.J."/>
        </authorList>
    </citation>
    <scope>NUCLEOTIDE SEQUENCE</scope>
    <source>
        <tissue evidence="1">Shoot tissue taken approximately 20 cm above the soil surface</tissue>
    </source>
</reference>
<dbReference type="AlphaFoldDB" id="A0A0A8Z4T7"/>
<reference evidence="1" key="2">
    <citation type="journal article" date="2015" name="Data Brief">
        <title>Shoot transcriptome of the giant reed, Arundo donax.</title>
        <authorList>
            <person name="Barrero R.A."/>
            <person name="Guerrero F.D."/>
            <person name="Moolhuijzen P."/>
            <person name="Goolsby J.A."/>
            <person name="Tidwell J."/>
            <person name="Bellgard S.E."/>
            <person name="Bellgard M.I."/>
        </authorList>
    </citation>
    <scope>NUCLEOTIDE SEQUENCE</scope>
    <source>
        <tissue evidence="1">Shoot tissue taken approximately 20 cm above the soil surface</tissue>
    </source>
</reference>